<comment type="similarity">
    <text evidence="2">Belongs to the mitochondrion-specific ribosomal protein mL67 family.</text>
</comment>
<gene>
    <name evidence="10" type="ORF">LTR91_010107</name>
</gene>
<evidence type="ECO:0000256" key="2">
    <source>
        <dbReference type="ARBA" id="ARBA00010741"/>
    </source>
</evidence>
<feature type="compositionally biased region" description="Basic and acidic residues" evidence="9">
    <location>
        <begin position="266"/>
        <end position="278"/>
    </location>
</feature>
<feature type="region of interest" description="Disordered" evidence="9">
    <location>
        <begin position="494"/>
        <end position="528"/>
    </location>
</feature>
<dbReference type="GO" id="GO:0003697">
    <property type="term" value="F:single-stranded DNA binding"/>
    <property type="evidence" value="ECO:0007669"/>
    <property type="project" value="InterPro"/>
</dbReference>
<evidence type="ECO:0000256" key="3">
    <source>
        <dbReference type="ARBA" id="ARBA00022980"/>
    </source>
</evidence>
<dbReference type="GO" id="GO:0000150">
    <property type="term" value="F:DNA strand exchange activity"/>
    <property type="evidence" value="ECO:0007669"/>
    <property type="project" value="InterPro"/>
</dbReference>
<feature type="compositionally biased region" description="Acidic residues" evidence="9">
    <location>
        <begin position="279"/>
        <end position="290"/>
    </location>
</feature>
<dbReference type="PANTHER" id="PTHR28184:SF1">
    <property type="entry name" value="LARGE RIBOSOMAL SUBUNIT PROTEIN ML67"/>
    <property type="match status" value="1"/>
</dbReference>
<sequence>MMKRGARISAPPNFGPDHGRYIYAYCNIRTNQVVYSLTHTLNSHAAIKQLPDIGANYTPTHIRKDIWRPVWTLALPIEDPHSRAQGLHAFKKLREYRKLHELTWKPSLALTKRYTDAEVELEQKKLDQRGGSKKENVYDVIKRRKWTLRVRTVMDQKATSIADLAAVLLEQEEVGRKTTAKREVEVAKDRRAEVKEILALARIHRKEGVGGLESELEGVRSRLENKEPDSEGMSKGMLRREQGRLMGRIARIQFAADAVAGLQDPSKAEQTLEVKAETDAEADEVAESDETSSPSTSAPGPAPASAQTEEAAVAGEPTSSSAEPPTEPATPSTERRTISEWSALLPSFPEVEIAKLPKLSPLRAKLRRLRSPIYSADNVTVIWKDLLDAEFAGVWPDGVVHERMDIMGKGYSPPRGNNGGMETRSLGALGTSGRGPGESRGEEESEQSEIMIKARAEREKRMEFVNEIQRGVLRGMSKRELTRTRGEVEGLRPEVSVGVEESNDGEGDSAHVQAPVVEALDGELRSRV</sequence>
<accession>A0AAN6KJG4</accession>
<reference evidence="10" key="1">
    <citation type="submission" date="2023-06" db="EMBL/GenBank/DDBJ databases">
        <title>Black Yeasts Isolated from many extreme environments.</title>
        <authorList>
            <person name="Coleine C."/>
            <person name="Stajich J.E."/>
            <person name="Selbmann L."/>
        </authorList>
    </citation>
    <scope>NUCLEOTIDE SEQUENCE</scope>
    <source>
        <strain evidence="10">CCFEE 5200</strain>
    </source>
</reference>
<dbReference type="InterPro" id="IPR024629">
    <property type="entry name" value="Ribosomal_mL67"/>
</dbReference>
<keyword evidence="3" id="KW-0689">Ribosomal protein</keyword>
<dbReference type="Pfam" id="PF12829">
    <property type="entry name" value="Mhr1"/>
    <property type="match status" value="1"/>
</dbReference>
<feature type="region of interest" description="Disordered" evidence="9">
    <location>
        <begin position="260"/>
        <end position="337"/>
    </location>
</feature>
<keyword evidence="6" id="KW-0804">Transcription</keyword>
<evidence type="ECO:0000256" key="8">
    <source>
        <dbReference type="ARBA" id="ARBA00035185"/>
    </source>
</evidence>
<keyword evidence="7" id="KW-0687">Ribonucleoprotein</keyword>
<dbReference type="GO" id="GO:0005739">
    <property type="term" value="C:mitochondrion"/>
    <property type="evidence" value="ECO:0007669"/>
    <property type="project" value="UniProtKB-SubCell"/>
</dbReference>
<evidence type="ECO:0000256" key="9">
    <source>
        <dbReference type="SAM" id="MobiDB-lite"/>
    </source>
</evidence>
<dbReference type="AlphaFoldDB" id="A0AAN6KJG4"/>
<comment type="subcellular location">
    <subcellularLocation>
        <location evidence="1">Mitochondrion</location>
    </subcellularLocation>
</comment>
<feature type="compositionally biased region" description="Low complexity" evidence="9">
    <location>
        <begin position="316"/>
        <end position="332"/>
    </location>
</feature>
<keyword evidence="4" id="KW-0805">Transcription regulation</keyword>
<proteinExistence type="inferred from homology"/>
<evidence type="ECO:0000313" key="10">
    <source>
        <dbReference type="EMBL" id="KAK0986723.1"/>
    </source>
</evidence>
<dbReference type="GO" id="GO:0003735">
    <property type="term" value="F:structural constituent of ribosome"/>
    <property type="evidence" value="ECO:0007669"/>
    <property type="project" value="TreeGrafter"/>
</dbReference>
<keyword evidence="5" id="KW-0496">Mitochondrion</keyword>
<organism evidence="10 11">
    <name type="scientific">Friedmanniomyces endolithicus</name>
    <dbReference type="NCBI Taxonomy" id="329885"/>
    <lineage>
        <taxon>Eukaryota</taxon>
        <taxon>Fungi</taxon>
        <taxon>Dikarya</taxon>
        <taxon>Ascomycota</taxon>
        <taxon>Pezizomycotina</taxon>
        <taxon>Dothideomycetes</taxon>
        <taxon>Dothideomycetidae</taxon>
        <taxon>Mycosphaerellales</taxon>
        <taxon>Teratosphaeriaceae</taxon>
        <taxon>Friedmanniomyces</taxon>
    </lineage>
</organism>
<evidence type="ECO:0000256" key="4">
    <source>
        <dbReference type="ARBA" id="ARBA00023015"/>
    </source>
</evidence>
<dbReference type="Proteomes" id="UP001175353">
    <property type="component" value="Unassembled WGS sequence"/>
</dbReference>
<evidence type="ECO:0000256" key="1">
    <source>
        <dbReference type="ARBA" id="ARBA00004173"/>
    </source>
</evidence>
<dbReference type="PANTHER" id="PTHR28184">
    <property type="entry name" value="MITOCHONDRIAL HOMOLOGOUS RECOMBINATION PROTEIN 1"/>
    <property type="match status" value="1"/>
</dbReference>
<dbReference type="EMBL" id="JAUJLE010000086">
    <property type="protein sequence ID" value="KAK0986723.1"/>
    <property type="molecule type" value="Genomic_DNA"/>
</dbReference>
<evidence type="ECO:0000256" key="5">
    <source>
        <dbReference type="ARBA" id="ARBA00023128"/>
    </source>
</evidence>
<dbReference type="GO" id="GO:1990904">
    <property type="term" value="C:ribonucleoprotein complex"/>
    <property type="evidence" value="ECO:0007669"/>
    <property type="project" value="UniProtKB-KW"/>
</dbReference>
<feature type="region of interest" description="Disordered" evidence="9">
    <location>
        <begin position="411"/>
        <end position="449"/>
    </location>
</feature>
<dbReference type="GO" id="GO:0005840">
    <property type="term" value="C:ribosome"/>
    <property type="evidence" value="ECO:0007669"/>
    <property type="project" value="UniProtKB-KW"/>
</dbReference>
<keyword evidence="11" id="KW-1185">Reference proteome</keyword>
<evidence type="ECO:0000313" key="11">
    <source>
        <dbReference type="Proteomes" id="UP001175353"/>
    </source>
</evidence>
<evidence type="ECO:0000256" key="6">
    <source>
        <dbReference type="ARBA" id="ARBA00023163"/>
    </source>
</evidence>
<evidence type="ECO:0000256" key="7">
    <source>
        <dbReference type="ARBA" id="ARBA00023274"/>
    </source>
</evidence>
<protein>
    <recommendedName>
        <fullName evidence="8">Large ribosomal subunit protein mL67</fullName>
    </recommendedName>
</protein>
<comment type="caution">
    <text evidence="10">The sequence shown here is derived from an EMBL/GenBank/DDBJ whole genome shotgun (WGS) entry which is preliminary data.</text>
</comment>
<name>A0AAN6KJG4_9PEZI</name>
<feature type="compositionally biased region" description="Low complexity" evidence="9">
    <location>
        <begin position="291"/>
        <end position="306"/>
    </location>
</feature>